<gene>
    <name evidence="1" type="ORF">APAC_1073</name>
</gene>
<dbReference type="Pfam" id="PF03008">
    <property type="entry name" value="DUF234"/>
    <property type="match status" value="1"/>
</dbReference>
<dbReference type="Proteomes" id="UP000322726">
    <property type="component" value="Chromosome"/>
</dbReference>
<dbReference type="InterPro" id="IPR011335">
    <property type="entry name" value="Restrct_endonuc-II-like"/>
</dbReference>
<dbReference type="PANTHER" id="PTHR34704:SF1">
    <property type="entry name" value="ATPASE"/>
    <property type="match status" value="1"/>
</dbReference>
<dbReference type="EMBL" id="CP035928">
    <property type="protein sequence ID" value="QEP34199.1"/>
    <property type="molecule type" value="Genomic_DNA"/>
</dbReference>
<dbReference type="SUPFAM" id="SSF52980">
    <property type="entry name" value="Restriction endonuclease-like"/>
    <property type="match status" value="1"/>
</dbReference>
<evidence type="ECO:0000313" key="2">
    <source>
        <dbReference type="Proteomes" id="UP000322726"/>
    </source>
</evidence>
<dbReference type="RefSeq" id="WP_228255952.1">
    <property type="nucleotide sequence ID" value="NZ_BMEF01000011.1"/>
</dbReference>
<dbReference type="AlphaFoldDB" id="A0A5C2H787"/>
<keyword evidence="2" id="KW-1185">Reference proteome</keyword>
<proteinExistence type="predicted"/>
<accession>A0A5C2H787</accession>
<reference evidence="1" key="2">
    <citation type="submission" date="2019-09" db="EMBL/GenBank/DDBJ databases">
        <title>Taxonomic note: a critical rebuttal of the proposed division of the genus Arcobacter into six genera, emended descriptions of Arcobacter anaerophilus and the genus Arcobacter, and an assessment of genus-level boundaries for Epsilonproteobacteria using in silico genomic comparator tools.</title>
        <authorList>
            <person name="On S.L.W."/>
            <person name="Miller W.G."/>
            <person name="Biggs P."/>
            <person name="Cornelius A."/>
            <person name="Vandamme P."/>
        </authorList>
    </citation>
    <scope>NUCLEOTIDE SEQUENCE [LARGE SCALE GENOMIC DNA]</scope>
    <source>
        <strain evidence="1">LMG 26638</strain>
    </source>
</reference>
<organism evidence="1 2">
    <name type="scientific">Malaciobacter pacificus</name>
    <dbReference type="NCBI Taxonomy" id="1080223"/>
    <lineage>
        <taxon>Bacteria</taxon>
        <taxon>Pseudomonadati</taxon>
        <taxon>Campylobacterota</taxon>
        <taxon>Epsilonproteobacteria</taxon>
        <taxon>Campylobacterales</taxon>
        <taxon>Arcobacteraceae</taxon>
        <taxon>Malaciobacter</taxon>
    </lineage>
</organism>
<name>A0A5C2H787_9BACT</name>
<sequence>MEDAVNFFSVFGGLDIQVDTTKPLKDEIKKHILNNYTHLKSDINALTGGYGVSHAILTGIALGDRRTNTSFKKAHVSFEEGMKNIEDLCDRGVIEIESSLHYLADKRGDDKVAKRLLFTTPFTRFWFAFVSPIYKGISEKNYKEFDQRFDNRIEEFTDFVFEELAMEYIKEYYKENGVKSIGKYWDNSIEIDIVAKTNDGKVLVADCINSKNKVKKASLTTLQSNSKKAGFKADITILFARDKFSTEVKNLKSDSIKLFNAKSLKLLID</sequence>
<dbReference type="InterPro" id="IPR004256">
    <property type="entry name" value="DUF234"/>
</dbReference>
<protein>
    <submittedName>
        <fullName evidence="1">DUF234 domain-containing protein</fullName>
    </submittedName>
</protein>
<dbReference type="KEGG" id="apai:APAC_1073"/>
<reference evidence="1" key="1">
    <citation type="submission" date="2019-09" db="EMBL/GenBank/DDBJ databases">
        <title>Complete genome sequencing of four Arcobacter species reveals a diverse suite of mobile elements.</title>
        <authorList>
            <person name="Miller W.G."/>
            <person name="Yee E."/>
            <person name="Bono J.L."/>
        </authorList>
    </citation>
    <scope>NUCLEOTIDE SEQUENCE [LARGE SCALE GENOMIC DNA]</scope>
    <source>
        <strain evidence="1">LMG 26638</strain>
    </source>
</reference>
<evidence type="ECO:0000313" key="1">
    <source>
        <dbReference type="EMBL" id="QEP34199.1"/>
    </source>
</evidence>
<dbReference type="PANTHER" id="PTHR34704">
    <property type="entry name" value="ATPASE"/>
    <property type="match status" value="1"/>
</dbReference>